<evidence type="ECO:0000256" key="1">
    <source>
        <dbReference type="ARBA" id="ARBA00022679"/>
    </source>
</evidence>
<evidence type="ECO:0000259" key="3">
    <source>
        <dbReference type="Pfam" id="PF01467"/>
    </source>
</evidence>
<dbReference type="EMBL" id="MHRI01000030">
    <property type="protein sequence ID" value="OHA20412.1"/>
    <property type="molecule type" value="Genomic_DNA"/>
</dbReference>
<dbReference type="PANTHER" id="PTHR43793">
    <property type="entry name" value="FAD SYNTHASE"/>
    <property type="match status" value="1"/>
</dbReference>
<sequence>MVRKIEKKRKEKIVAVSGGFDPLHIGHIRLLNEAKKLGDHLVVILNNDHWLHAKKGFVFMPEKDRKEILESLVAVDAVQITSHVKNDPDRSVCRELLRLRPHIFANGGDRDREDAGRKSSSLNAEVILCERLGITTVFNVGKGGKVRSSSKLVTRFREGEKRARIRRWRR</sequence>
<accession>A0A1G2MBJ3</accession>
<gene>
    <name evidence="4" type="ORF">A2849_01385</name>
</gene>
<name>A0A1G2MBJ3_9BACT</name>
<evidence type="ECO:0000313" key="5">
    <source>
        <dbReference type="Proteomes" id="UP000178121"/>
    </source>
</evidence>
<dbReference type="AlphaFoldDB" id="A0A1G2MBJ3"/>
<organism evidence="4 5">
    <name type="scientific">Candidatus Taylorbacteria bacterium RIFCSPHIGHO2_01_FULL_51_15</name>
    <dbReference type="NCBI Taxonomy" id="1802304"/>
    <lineage>
        <taxon>Bacteria</taxon>
        <taxon>Candidatus Tayloriibacteriota</taxon>
    </lineage>
</organism>
<protein>
    <recommendedName>
        <fullName evidence="3">Cytidyltransferase-like domain-containing protein</fullName>
    </recommendedName>
</protein>
<dbReference type="InterPro" id="IPR050385">
    <property type="entry name" value="Archaeal_FAD_synthase"/>
</dbReference>
<proteinExistence type="predicted"/>
<evidence type="ECO:0000256" key="2">
    <source>
        <dbReference type="ARBA" id="ARBA00022695"/>
    </source>
</evidence>
<dbReference type="InterPro" id="IPR004821">
    <property type="entry name" value="Cyt_trans-like"/>
</dbReference>
<dbReference type="PANTHER" id="PTHR43793:SF1">
    <property type="entry name" value="FAD SYNTHASE"/>
    <property type="match status" value="1"/>
</dbReference>
<reference evidence="4 5" key="1">
    <citation type="journal article" date="2016" name="Nat. Commun.">
        <title>Thousands of microbial genomes shed light on interconnected biogeochemical processes in an aquifer system.</title>
        <authorList>
            <person name="Anantharaman K."/>
            <person name="Brown C.T."/>
            <person name="Hug L.A."/>
            <person name="Sharon I."/>
            <person name="Castelle C.J."/>
            <person name="Probst A.J."/>
            <person name="Thomas B.C."/>
            <person name="Singh A."/>
            <person name="Wilkins M.J."/>
            <person name="Karaoz U."/>
            <person name="Brodie E.L."/>
            <person name="Williams K.H."/>
            <person name="Hubbard S.S."/>
            <person name="Banfield J.F."/>
        </authorList>
    </citation>
    <scope>NUCLEOTIDE SEQUENCE [LARGE SCALE GENOMIC DNA]</scope>
</reference>
<dbReference type="InterPro" id="IPR014729">
    <property type="entry name" value="Rossmann-like_a/b/a_fold"/>
</dbReference>
<dbReference type="Proteomes" id="UP000178121">
    <property type="component" value="Unassembled WGS sequence"/>
</dbReference>
<dbReference type="SUPFAM" id="SSF52374">
    <property type="entry name" value="Nucleotidylyl transferase"/>
    <property type="match status" value="1"/>
</dbReference>
<comment type="caution">
    <text evidence="4">The sequence shown here is derived from an EMBL/GenBank/DDBJ whole genome shotgun (WGS) entry which is preliminary data.</text>
</comment>
<dbReference type="NCBIfam" id="TIGR00125">
    <property type="entry name" value="cyt_tran_rel"/>
    <property type="match status" value="1"/>
</dbReference>
<dbReference type="Gene3D" id="3.40.50.620">
    <property type="entry name" value="HUPs"/>
    <property type="match status" value="1"/>
</dbReference>
<evidence type="ECO:0000313" key="4">
    <source>
        <dbReference type="EMBL" id="OHA20412.1"/>
    </source>
</evidence>
<dbReference type="GO" id="GO:0016779">
    <property type="term" value="F:nucleotidyltransferase activity"/>
    <property type="evidence" value="ECO:0007669"/>
    <property type="project" value="UniProtKB-KW"/>
</dbReference>
<dbReference type="Pfam" id="PF01467">
    <property type="entry name" value="CTP_transf_like"/>
    <property type="match status" value="1"/>
</dbReference>
<keyword evidence="1" id="KW-0808">Transferase</keyword>
<feature type="domain" description="Cytidyltransferase-like" evidence="3">
    <location>
        <begin position="17"/>
        <end position="88"/>
    </location>
</feature>
<keyword evidence="2" id="KW-0548">Nucleotidyltransferase</keyword>